<comment type="caution">
    <text evidence="6">The sequence shown here is derived from an EMBL/GenBank/DDBJ whole genome shotgun (WGS) entry which is preliminary data.</text>
</comment>
<evidence type="ECO:0000256" key="3">
    <source>
        <dbReference type="ARBA" id="ARBA00023004"/>
    </source>
</evidence>
<keyword evidence="4 5" id="KW-0349">Heme</keyword>
<dbReference type="PRINTS" id="PR00465">
    <property type="entry name" value="EP450IV"/>
</dbReference>
<gene>
    <name evidence="6" type="ORF">RJ641_001196</name>
</gene>
<dbReference type="PRINTS" id="PR00385">
    <property type="entry name" value="P450"/>
</dbReference>
<keyword evidence="7" id="KW-1185">Reference proteome</keyword>
<dbReference type="GO" id="GO:0004497">
    <property type="term" value="F:monooxygenase activity"/>
    <property type="evidence" value="ECO:0007669"/>
    <property type="project" value="UniProtKB-KW"/>
</dbReference>
<dbReference type="InterPro" id="IPR036396">
    <property type="entry name" value="Cyt_P450_sf"/>
</dbReference>
<keyword evidence="5" id="KW-0503">Monooxygenase</keyword>
<evidence type="ECO:0000313" key="6">
    <source>
        <dbReference type="EMBL" id="KAK6947723.1"/>
    </source>
</evidence>
<dbReference type="GO" id="GO:0016705">
    <property type="term" value="F:oxidoreductase activity, acting on paired donors, with incorporation or reduction of molecular oxygen"/>
    <property type="evidence" value="ECO:0007669"/>
    <property type="project" value="InterPro"/>
</dbReference>
<dbReference type="GO" id="GO:0020037">
    <property type="term" value="F:heme binding"/>
    <property type="evidence" value="ECO:0007669"/>
    <property type="project" value="InterPro"/>
</dbReference>
<dbReference type="InterPro" id="IPR001128">
    <property type="entry name" value="Cyt_P450"/>
</dbReference>
<dbReference type="Proteomes" id="UP001370490">
    <property type="component" value="Unassembled WGS sequence"/>
</dbReference>
<keyword evidence="5" id="KW-0560">Oxidoreductase</keyword>
<dbReference type="PANTHER" id="PTHR47950:SF6">
    <property type="entry name" value="CYTOCHROME P450"/>
    <property type="match status" value="1"/>
</dbReference>
<dbReference type="Pfam" id="PF00067">
    <property type="entry name" value="p450"/>
    <property type="match status" value="2"/>
</dbReference>
<evidence type="ECO:0000313" key="7">
    <source>
        <dbReference type="Proteomes" id="UP001370490"/>
    </source>
</evidence>
<proteinExistence type="inferred from homology"/>
<evidence type="ECO:0000256" key="4">
    <source>
        <dbReference type="PIRSR" id="PIRSR602403-1"/>
    </source>
</evidence>
<evidence type="ECO:0000256" key="5">
    <source>
        <dbReference type="RuleBase" id="RU000461"/>
    </source>
</evidence>
<organism evidence="6 7">
    <name type="scientific">Dillenia turbinata</name>
    <dbReference type="NCBI Taxonomy" id="194707"/>
    <lineage>
        <taxon>Eukaryota</taxon>
        <taxon>Viridiplantae</taxon>
        <taxon>Streptophyta</taxon>
        <taxon>Embryophyta</taxon>
        <taxon>Tracheophyta</taxon>
        <taxon>Spermatophyta</taxon>
        <taxon>Magnoliopsida</taxon>
        <taxon>eudicotyledons</taxon>
        <taxon>Gunneridae</taxon>
        <taxon>Pentapetalae</taxon>
        <taxon>Dilleniales</taxon>
        <taxon>Dilleniaceae</taxon>
        <taxon>Dillenia</taxon>
    </lineage>
</organism>
<dbReference type="SUPFAM" id="SSF48264">
    <property type="entry name" value="Cytochrome P450"/>
    <property type="match status" value="1"/>
</dbReference>
<feature type="binding site" description="axial binding residue" evidence="4">
    <location>
        <position position="274"/>
    </location>
    <ligand>
        <name>heme</name>
        <dbReference type="ChEBI" id="CHEBI:30413"/>
    </ligand>
    <ligandPart>
        <name>Fe</name>
        <dbReference type="ChEBI" id="CHEBI:18248"/>
    </ligandPart>
</feature>
<keyword evidence="2 4" id="KW-0479">Metal-binding</keyword>
<reference evidence="6 7" key="1">
    <citation type="submission" date="2023-12" db="EMBL/GenBank/DDBJ databases">
        <title>A high-quality genome assembly for Dillenia turbinata (Dilleniales).</title>
        <authorList>
            <person name="Chanderbali A."/>
        </authorList>
    </citation>
    <scope>NUCLEOTIDE SEQUENCE [LARGE SCALE GENOMIC DNA]</scope>
    <source>
        <strain evidence="6">LSX21</strain>
        <tissue evidence="6">Leaf</tissue>
    </source>
</reference>
<dbReference type="EMBL" id="JBAMMX010000001">
    <property type="protein sequence ID" value="KAK6947723.1"/>
    <property type="molecule type" value="Genomic_DNA"/>
</dbReference>
<dbReference type="InterPro" id="IPR002403">
    <property type="entry name" value="Cyt_P450_E_grp-IV"/>
</dbReference>
<comment type="cofactor">
    <cofactor evidence="4">
        <name>heme</name>
        <dbReference type="ChEBI" id="CHEBI:30413"/>
    </cofactor>
</comment>
<dbReference type="PROSITE" id="PS00086">
    <property type="entry name" value="CYTOCHROME_P450"/>
    <property type="match status" value="1"/>
</dbReference>
<dbReference type="AlphaFoldDB" id="A0AAN8W7R7"/>
<accession>A0AAN8W7R7</accession>
<feature type="non-terminal residue" evidence="6">
    <location>
        <position position="1"/>
    </location>
</feature>
<keyword evidence="3 4" id="KW-0408">Iron</keyword>
<dbReference type="Gene3D" id="1.10.630.10">
    <property type="entry name" value="Cytochrome P450"/>
    <property type="match status" value="2"/>
</dbReference>
<protein>
    <submittedName>
        <fullName evidence="6">Cytochrome P450</fullName>
    </submittedName>
</protein>
<name>A0AAN8W7R7_9MAGN</name>
<dbReference type="GO" id="GO:0005506">
    <property type="term" value="F:iron ion binding"/>
    <property type="evidence" value="ECO:0007669"/>
    <property type="project" value="InterPro"/>
</dbReference>
<comment type="similarity">
    <text evidence="1 5">Belongs to the cytochrome P450 family.</text>
</comment>
<dbReference type="InterPro" id="IPR017972">
    <property type="entry name" value="Cyt_P450_CS"/>
</dbReference>
<evidence type="ECO:0000256" key="1">
    <source>
        <dbReference type="ARBA" id="ARBA00010617"/>
    </source>
</evidence>
<evidence type="ECO:0000256" key="2">
    <source>
        <dbReference type="ARBA" id="ARBA00022723"/>
    </source>
</evidence>
<sequence length="332" mass="38048">NAILYLPFLLLPLLFFIYRYFKLSLASNSLPIPPAPKPWPIIRNLFQTGKMPHVTLALCAKSYGPLISLRFRTQIMILGSSREAAMEILKTHDHKLSAPFVPHILPVERSQLNNMSIGWISEYNGGRPSLFQTQHWNLKHGLLPADTGTSTATVELTMTELIRIPECISWIVEEPSRKIHNHITLDGDLSQLSYLQACGKESLRLHPPTPLLQHHQSKHFWFVVVSINIWSIGRNPAYWEDPLSLRPERFMNSKLDYLGNDFRYIPFSSGKRICPGMPMASKQIQLLLANLIYFLDWSLPRGKKLTVLDMIKKSQFLLHKNEPPCVIPKARN</sequence>
<dbReference type="PANTHER" id="PTHR47950">
    <property type="entry name" value="CYTOCHROME P450, FAMILY 76, SUBFAMILY C, POLYPEPTIDE 5-RELATED"/>
    <property type="match status" value="1"/>
</dbReference>